<dbReference type="EMBL" id="RZNH01000008">
    <property type="protein sequence ID" value="NOU59532.1"/>
    <property type="molecule type" value="Genomic_DNA"/>
</dbReference>
<gene>
    <name evidence="2" type="ORF">ELS83_06855</name>
</gene>
<evidence type="ECO:0000313" key="3">
    <source>
        <dbReference type="Proteomes" id="UP000732105"/>
    </source>
</evidence>
<sequence>MKKIFCTFIVLSIVIIAIGQNQADTKLSIDDNTAIKMTSSIQISTHHFAEIRNWVLSSEALELEMLNSNTGEANIKGCNLIYLSEKQSSFQTQMHYTLRLKEVNNQLLIEIKDVYYMSLPVYGKQGTPSVISYPSDWFSNEKLHKKSGKERYLNAIVKKNTIAKMKEVMNSALVYLN</sequence>
<organism evidence="2 3">
    <name type="scientific">Marinifilum caeruleilacunae</name>
    <dbReference type="NCBI Taxonomy" id="2499076"/>
    <lineage>
        <taxon>Bacteria</taxon>
        <taxon>Pseudomonadati</taxon>
        <taxon>Bacteroidota</taxon>
        <taxon>Bacteroidia</taxon>
        <taxon>Marinilabiliales</taxon>
        <taxon>Marinifilaceae</taxon>
    </lineage>
</organism>
<evidence type="ECO:0000256" key="1">
    <source>
        <dbReference type="SAM" id="SignalP"/>
    </source>
</evidence>
<feature type="signal peptide" evidence="1">
    <location>
        <begin position="1"/>
        <end position="23"/>
    </location>
</feature>
<dbReference type="Gene3D" id="3.30.530.80">
    <property type="match status" value="1"/>
</dbReference>
<keyword evidence="1" id="KW-0732">Signal</keyword>
<keyword evidence="3" id="KW-1185">Reference proteome</keyword>
<feature type="chain" id="PRO_5046993938" description="DUF4468 domain-containing protein" evidence="1">
    <location>
        <begin position="24"/>
        <end position="177"/>
    </location>
</feature>
<evidence type="ECO:0008006" key="4">
    <source>
        <dbReference type="Google" id="ProtNLM"/>
    </source>
</evidence>
<dbReference type="Proteomes" id="UP000732105">
    <property type="component" value="Unassembled WGS sequence"/>
</dbReference>
<evidence type="ECO:0000313" key="2">
    <source>
        <dbReference type="EMBL" id="NOU59532.1"/>
    </source>
</evidence>
<protein>
    <recommendedName>
        <fullName evidence="4">DUF4468 domain-containing protein</fullName>
    </recommendedName>
</protein>
<name>A0ABX1WTW4_9BACT</name>
<comment type="caution">
    <text evidence="2">The sequence shown here is derived from an EMBL/GenBank/DDBJ whole genome shotgun (WGS) entry which is preliminary data.</text>
</comment>
<accession>A0ABX1WTW4</accession>
<dbReference type="RefSeq" id="WP_171594810.1">
    <property type="nucleotide sequence ID" value="NZ_RZNH01000008.1"/>
</dbReference>
<proteinExistence type="predicted"/>
<reference evidence="2 3" key="1">
    <citation type="submission" date="2018-12" db="EMBL/GenBank/DDBJ databases">
        <title>Marinifilum JC070 sp. nov., a marine bacterium isolated from Yongle Blue Hole in the South China Sea.</title>
        <authorList>
            <person name="Fu T."/>
        </authorList>
    </citation>
    <scope>NUCLEOTIDE SEQUENCE [LARGE SCALE GENOMIC DNA]</scope>
    <source>
        <strain evidence="2 3">JC070</strain>
    </source>
</reference>